<proteinExistence type="predicted"/>
<gene>
    <name evidence="2" type="ORF">HINF_LOCUS10577</name>
</gene>
<keyword evidence="1" id="KW-0812">Transmembrane</keyword>
<dbReference type="EMBL" id="CAXDID020000023">
    <property type="protein sequence ID" value="CAL5988860.1"/>
    <property type="molecule type" value="Genomic_DNA"/>
</dbReference>
<evidence type="ECO:0000313" key="2">
    <source>
        <dbReference type="EMBL" id="CAL5988860.1"/>
    </source>
</evidence>
<evidence type="ECO:0000313" key="3">
    <source>
        <dbReference type="Proteomes" id="UP001642409"/>
    </source>
</evidence>
<name>A0ABP1H8L5_9EUKA</name>
<reference evidence="2 3" key="1">
    <citation type="submission" date="2024-07" db="EMBL/GenBank/DDBJ databases">
        <authorList>
            <person name="Akdeniz Z."/>
        </authorList>
    </citation>
    <scope>NUCLEOTIDE SEQUENCE [LARGE SCALE GENOMIC DNA]</scope>
</reference>
<organism evidence="2 3">
    <name type="scientific">Hexamita inflata</name>
    <dbReference type="NCBI Taxonomy" id="28002"/>
    <lineage>
        <taxon>Eukaryota</taxon>
        <taxon>Metamonada</taxon>
        <taxon>Diplomonadida</taxon>
        <taxon>Hexamitidae</taxon>
        <taxon>Hexamitinae</taxon>
        <taxon>Hexamita</taxon>
    </lineage>
</organism>
<protein>
    <submittedName>
        <fullName evidence="2">Hypothetical_protein</fullName>
    </submittedName>
</protein>
<comment type="caution">
    <text evidence="2">The sequence shown here is derived from an EMBL/GenBank/DDBJ whole genome shotgun (WGS) entry which is preliminary data.</text>
</comment>
<keyword evidence="1" id="KW-1133">Transmembrane helix</keyword>
<feature type="transmembrane region" description="Helical" evidence="1">
    <location>
        <begin position="7"/>
        <end position="27"/>
    </location>
</feature>
<keyword evidence="3" id="KW-1185">Reference proteome</keyword>
<keyword evidence="1" id="KW-0472">Membrane</keyword>
<sequence>MINVICYFLLIPCTPYFCFLILLQQLLHYHDQLTRFACKLRTFYTTNCSCAKKHAKIGEKARKNTQTRTFAPRNVQTQNTPCFIAQNPAKTHLKPLSSENYIETKSFKKQLPKIITTEVTNKYFKQEADYNNKRIKRIKQSIFRNLLFSLFLPRISDPHVGSIKILKIKDKRQRCD</sequence>
<dbReference type="Proteomes" id="UP001642409">
    <property type="component" value="Unassembled WGS sequence"/>
</dbReference>
<evidence type="ECO:0000256" key="1">
    <source>
        <dbReference type="SAM" id="Phobius"/>
    </source>
</evidence>
<accession>A0ABP1H8L5</accession>